<dbReference type="EMBL" id="HBKQ01025980">
    <property type="protein sequence ID" value="CAE2243721.1"/>
    <property type="molecule type" value="Transcribed_RNA"/>
</dbReference>
<evidence type="ECO:0000256" key="1">
    <source>
        <dbReference type="SAM" id="MobiDB-lite"/>
    </source>
</evidence>
<accession>A0A7S4IYM7</accession>
<protein>
    <submittedName>
        <fullName evidence="2">Uncharacterized protein</fullName>
    </submittedName>
</protein>
<proteinExistence type="predicted"/>
<sequence length="112" mass="11920">MNEAAEDSATYGSTGEVKEEPDGEYDSRNSSLKSSGGVNRNVNFAGLGGNTGGDGELGCPDIIERGDDDHEEEEEEEEISSENDHLLRPSIFTNIGPSSHAGKKATIEDESM</sequence>
<feature type="compositionally biased region" description="Acidic residues" evidence="1">
    <location>
        <begin position="69"/>
        <end position="81"/>
    </location>
</feature>
<feature type="compositionally biased region" description="Gly residues" evidence="1">
    <location>
        <begin position="46"/>
        <end position="56"/>
    </location>
</feature>
<feature type="compositionally biased region" description="Polar residues" evidence="1">
    <location>
        <begin position="28"/>
        <end position="42"/>
    </location>
</feature>
<organism evidence="2">
    <name type="scientific">Odontella aurita</name>
    <dbReference type="NCBI Taxonomy" id="265563"/>
    <lineage>
        <taxon>Eukaryota</taxon>
        <taxon>Sar</taxon>
        <taxon>Stramenopiles</taxon>
        <taxon>Ochrophyta</taxon>
        <taxon>Bacillariophyta</taxon>
        <taxon>Mediophyceae</taxon>
        <taxon>Biddulphiophycidae</taxon>
        <taxon>Eupodiscales</taxon>
        <taxon>Odontellaceae</taxon>
        <taxon>Odontella</taxon>
    </lineage>
</organism>
<feature type="region of interest" description="Disordered" evidence="1">
    <location>
        <begin position="1"/>
        <end position="112"/>
    </location>
</feature>
<gene>
    <name evidence="2" type="ORF">OAUR00152_LOCUS17587</name>
</gene>
<name>A0A7S4IYM7_9STRA</name>
<reference evidence="2" key="1">
    <citation type="submission" date="2021-01" db="EMBL/GenBank/DDBJ databases">
        <authorList>
            <person name="Corre E."/>
            <person name="Pelletier E."/>
            <person name="Niang G."/>
            <person name="Scheremetjew M."/>
            <person name="Finn R."/>
            <person name="Kale V."/>
            <person name="Holt S."/>
            <person name="Cochrane G."/>
            <person name="Meng A."/>
            <person name="Brown T."/>
            <person name="Cohen L."/>
        </authorList>
    </citation>
    <scope>NUCLEOTIDE SEQUENCE</scope>
    <source>
        <strain evidence="2">Isolate 1302-5</strain>
    </source>
</reference>
<evidence type="ECO:0000313" key="2">
    <source>
        <dbReference type="EMBL" id="CAE2243721.1"/>
    </source>
</evidence>
<dbReference type="AlphaFoldDB" id="A0A7S4IYM7"/>